<evidence type="ECO:0000313" key="1">
    <source>
        <dbReference type="EMBL" id="KAF7811686.1"/>
    </source>
</evidence>
<sequence>MGGGAAAAGKFGGSELAVAGLMAVREAWLTMISDRGREAWTCVIRVPPGKNAKVDRRAESSSTWMKMRRMAHTEGVLHCCKMGE</sequence>
<reference evidence="1" key="1">
    <citation type="submission" date="2020-09" db="EMBL/GenBank/DDBJ databases">
        <title>Genome-Enabled Discovery of Anthraquinone Biosynthesis in Senna tora.</title>
        <authorList>
            <person name="Kang S.-H."/>
            <person name="Pandey R.P."/>
            <person name="Lee C.-M."/>
            <person name="Sim J.-S."/>
            <person name="Jeong J.-T."/>
            <person name="Choi B.-S."/>
            <person name="Jung M."/>
            <person name="Ginzburg D."/>
            <person name="Zhao K."/>
            <person name="Won S.Y."/>
            <person name="Oh T.-J."/>
            <person name="Yu Y."/>
            <person name="Kim N.-H."/>
            <person name="Lee O.R."/>
            <person name="Lee T.-H."/>
            <person name="Bashyal P."/>
            <person name="Kim T.-S."/>
            <person name="Lee W.-H."/>
            <person name="Kawkins C."/>
            <person name="Kim C.-K."/>
            <person name="Kim J.S."/>
            <person name="Ahn B.O."/>
            <person name="Rhee S.Y."/>
            <person name="Sohng J.K."/>
        </authorList>
    </citation>
    <scope>NUCLEOTIDE SEQUENCE</scope>
    <source>
        <tissue evidence="1">Leaf</tissue>
    </source>
</reference>
<dbReference type="AlphaFoldDB" id="A0A834WAE3"/>
<name>A0A834WAE3_9FABA</name>
<comment type="caution">
    <text evidence="1">The sequence shown here is derived from an EMBL/GenBank/DDBJ whole genome shotgun (WGS) entry which is preliminary data.</text>
</comment>
<accession>A0A834WAE3</accession>
<dbReference type="EMBL" id="JAAIUW010000010">
    <property type="protein sequence ID" value="KAF7811686.1"/>
    <property type="molecule type" value="Genomic_DNA"/>
</dbReference>
<dbReference type="Proteomes" id="UP000634136">
    <property type="component" value="Unassembled WGS sequence"/>
</dbReference>
<keyword evidence="2" id="KW-1185">Reference proteome</keyword>
<evidence type="ECO:0000313" key="2">
    <source>
        <dbReference type="Proteomes" id="UP000634136"/>
    </source>
</evidence>
<protein>
    <submittedName>
        <fullName evidence="1">Uncharacterized protein</fullName>
    </submittedName>
</protein>
<gene>
    <name evidence="1" type="ORF">G2W53_032662</name>
</gene>
<proteinExistence type="predicted"/>
<organism evidence="1 2">
    <name type="scientific">Senna tora</name>
    <dbReference type="NCBI Taxonomy" id="362788"/>
    <lineage>
        <taxon>Eukaryota</taxon>
        <taxon>Viridiplantae</taxon>
        <taxon>Streptophyta</taxon>
        <taxon>Embryophyta</taxon>
        <taxon>Tracheophyta</taxon>
        <taxon>Spermatophyta</taxon>
        <taxon>Magnoliopsida</taxon>
        <taxon>eudicotyledons</taxon>
        <taxon>Gunneridae</taxon>
        <taxon>Pentapetalae</taxon>
        <taxon>rosids</taxon>
        <taxon>fabids</taxon>
        <taxon>Fabales</taxon>
        <taxon>Fabaceae</taxon>
        <taxon>Caesalpinioideae</taxon>
        <taxon>Cassia clade</taxon>
        <taxon>Senna</taxon>
    </lineage>
</organism>